<feature type="compositionally biased region" description="Basic and acidic residues" evidence="2">
    <location>
        <begin position="237"/>
        <end position="248"/>
    </location>
</feature>
<feature type="compositionally biased region" description="Polar residues" evidence="2">
    <location>
        <begin position="134"/>
        <end position="145"/>
    </location>
</feature>
<accession>A0AAV3PYY8</accession>
<feature type="domain" description="DUF4378" evidence="3">
    <location>
        <begin position="690"/>
        <end position="856"/>
    </location>
</feature>
<evidence type="ECO:0000256" key="2">
    <source>
        <dbReference type="SAM" id="MobiDB-lite"/>
    </source>
</evidence>
<feature type="region of interest" description="Disordered" evidence="2">
    <location>
        <begin position="102"/>
        <end position="184"/>
    </location>
</feature>
<comment type="caution">
    <text evidence="4">The sequence shown here is derived from an EMBL/GenBank/DDBJ whole genome shotgun (WGS) entry which is preliminary data.</text>
</comment>
<sequence length="862" mass="98347">MGSLLHLVHFRHGRKTRTLIHNEIYEDCGFEAPRNSLELPVKNLYSNNAEKATTQYGHGDSNEWSNKYLSEAPMKKLINEMSQRANGSHTSPSVIARLMGVEPLPADTKSKRQQVESRSETQAITFPKVEELRTSSGSHVSFASNTHRRKKYDSREHKLDGRTNKQKRHLNPNKPKPREHPQEDELQKFKKEFEAYQAARIKKYLKVIEGGRLPGELLAQEELNKEKMTLYANSIRSTDDKKPKDNEVKNVSTSKHRKGNRLKKFETLAADMESLGLSSNSRSPDFQQWSQSSSDNISEASHGPSNIVILKPGSDTIGYAEESWTNSSGISVERGSIEDFLEEVKERLKHELNGKPYKWSAVRGGGIETPYSERPSDASPARETPYLGMMLPRSASTGSYRSVMKFNETGSPEFDPKDTRRLLKERLKIVLKEEKNQDIFKGSYVHTRSSDLAHHSRNWDSQTNDSDEQSRCIRPDPDDIVMHQEELSPTNLNRSFSAPVSTSSFGNLLLEDRHMLTGPHIRRNPEVIEKSPMNLKSRKKEKSKFREKVSSFKYSLTLRGRLFGKKFQSPEKSRRNNDIMKDIQRGPTYMLNYNDRLENLTEVPPSPASICSSAHEESWRATDCFSPTSASDVHSADTSMMPQAFREISSNLNELRKQLHQLETEGSEATIADDQHNEVEWFEIEDEVEAYIRDLLVASGLYDGSSDTSLSRWDPLGKPISNQVFEEVEESYRKRMKDDDDEVSSKDQVEILNHMILFDVLNEVLPTTLGAPAPMSRFLRTSTSPAGSPLGKNLLVRVWEVMCNLAYPQEDAYYYTIAHMVARDLQSTSWCKWIEDDVYSIGKDIESHIMGDLIEEIVNKFH</sequence>
<feature type="region of interest" description="Disordered" evidence="2">
    <location>
        <begin position="234"/>
        <end position="264"/>
    </location>
</feature>
<reference evidence="4 5" key="1">
    <citation type="submission" date="2024-01" db="EMBL/GenBank/DDBJ databases">
        <title>The complete chloroplast genome sequence of Lithospermum erythrorhizon: insights into the phylogenetic relationship among Boraginaceae species and the maternal lineages of purple gromwells.</title>
        <authorList>
            <person name="Okada T."/>
            <person name="Watanabe K."/>
        </authorList>
    </citation>
    <scope>NUCLEOTIDE SEQUENCE [LARGE SCALE GENOMIC DNA]</scope>
</reference>
<dbReference type="AlphaFoldDB" id="A0AAV3PYY8"/>
<protein>
    <recommendedName>
        <fullName evidence="3">DUF4378 domain-containing protein</fullName>
    </recommendedName>
</protein>
<evidence type="ECO:0000256" key="1">
    <source>
        <dbReference type="SAM" id="Coils"/>
    </source>
</evidence>
<keyword evidence="1" id="KW-0175">Coiled coil</keyword>
<dbReference type="Proteomes" id="UP001454036">
    <property type="component" value="Unassembled WGS sequence"/>
</dbReference>
<dbReference type="PANTHER" id="PTHR40836">
    <property type="entry name" value="RB1-INDUCIBLE COILED-COIL PROTEIN"/>
    <property type="match status" value="1"/>
</dbReference>
<feature type="compositionally biased region" description="Polar residues" evidence="2">
    <location>
        <begin position="276"/>
        <end position="299"/>
    </location>
</feature>
<feature type="compositionally biased region" description="Basic and acidic residues" evidence="2">
    <location>
        <begin position="108"/>
        <end position="119"/>
    </location>
</feature>
<evidence type="ECO:0000313" key="5">
    <source>
        <dbReference type="Proteomes" id="UP001454036"/>
    </source>
</evidence>
<feature type="coiled-coil region" evidence="1">
    <location>
        <begin position="645"/>
        <end position="672"/>
    </location>
</feature>
<name>A0AAV3PYY8_LITER</name>
<dbReference type="PANTHER" id="PTHR40836:SF4">
    <property type="entry name" value="RB1-INDUCIBLE COILED-COIL PROTEIN"/>
    <property type="match status" value="1"/>
</dbReference>
<feature type="region of interest" description="Disordered" evidence="2">
    <location>
        <begin position="451"/>
        <end position="471"/>
    </location>
</feature>
<feature type="compositionally biased region" description="Basic and acidic residues" evidence="2">
    <location>
        <begin position="153"/>
        <end position="163"/>
    </location>
</feature>
<keyword evidence="5" id="KW-1185">Reference proteome</keyword>
<feature type="region of interest" description="Disordered" evidence="2">
    <location>
        <begin position="276"/>
        <end position="306"/>
    </location>
</feature>
<gene>
    <name evidence="4" type="ORF">LIER_38392</name>
</gene>
<dbReference type="InterPro" id="IPR025486">
    <property type="entry name" value="DUF4378"/>
</dbReference>
<evidence type="ECO:0000259" key="3">
    <source>
        <dbReference type="Pfam" id="PF14309"/>
    </source>
</evidence>
<dbReference type="Pfam" id="PF14309">
    <property type="entry name" value="DUF4378"/>
    <property type="match status" value="1"/>
</dbReference>
<proteinExistence type="predicted"/>
<feature type="compositionally biased region" description="Basic residues" evidence="2">
    <location>
        <begin position="164"/>
        <end position="175"/>
    </location>
</feature>
<organism evidence="4 5">
    <name type="scientific">Lithospermum erythrorhizon</name>
    <name type="common">Purple gromwell</name>
    <name type="synonym">Lithospermum officinale var. erythrorhizon</name>
    <dbReference type="NCBI Taxonomy" id="34254"/>
    <lineage>
        <taxon>Eukaryota</taxon>
        <taxon>Viridiplantae</taxon>
        <taxon>Streptophyta</taxon>
        <taxon>Embryophyta</taxon>
        <taxon>Tracheophyta</taxon>
        <taxon>Spermatophyta</taxon>
        <taxon>Magnoliopsida</taxon>
        <taxon>eudicotyledons</taxon>
        <taxon>Gunneridae</taxon>
        <taxon>Pentapetalae</taxon>
        <taxon>asterids</taxon>
        <taxon>lamiids</taxon>
        <taxon>Boraginales</taxon>
        <taxon>Boraginaceae</taxon>
        <taxon>Boraginoideae</taxon>
        <taxon>Lithospermeae</taxon>
        <taxon>Lithospermum</taxon>
    </lineage>
</organism>
<evidence type="ECO:0000313" key="4">
    <source>
        <dbReference type="EMBL" id="GAA0157039.1"/>
    </source>
</evidence>
<dbReference type="EMBL" id="BAABME010019391">
    <property type="protein sequence ID" value="GAA0157039.1"/>
    <property type="molecule type" value="Genomic_DNA"/>
</dbReference>